<evidence type="ECO:0000313" key="1">
    <source>
        <dbReference type="EMBL" id="SFD21946.1"/>
    </source>
</evidence>
<dbReference type="OrthoDB" id="1445783at2"/>
<proteinExistence type="predicted"/>
<dbReference type="STRING" id="870482.SAMN04487987_106196"/>
<sequence>MRKLKLIWDFRGPDASKIAEHHEIHLKEYIQLENLNIPLTGVEALSELHSIAFLVVNEDQMKPIRDALKPHRGQVYNADN</sequence>
<keyword evidence="2" id="KW-1185">Reference proteome</keyword>
<name>A0A1I1QIM1_9FLAO</name>
<protein>
    <submittedName>
        <fullName evidence="1">Uncharacterized protein</fullName>
    </submittedName>
</protein>
<gene>
    <name evidence="1" type="ORF">SAMN04487987_106196</name>
</gene>
<dbReference type="Proteomes" id="UP000199439">
    <property type="component" value="Unassembled WGS sequence"/>
</dbReference>
<evidence type="ECO:0000313" key="2">
    <source>
        <dbReference type="Proteomes" id="UP000199439"/>
    </source>
</evidence>
<dbReference type="EMBL" id="FOMI01000006">
    <property type="protein sequence ID" value="SFD21946.1"/>
    <property type="molecule type" value="Genomic_DNA"/>
</dbReference>
<dbReference type="RefSeq" id="WP_092851996.1">
    <property type="nucleotide sequence ID" value="NZ_FOMI01000006.1"/>
</dbReference>
<accession>A0A1I1QIM1</accession>
<dbReference type="AlphaFoldDB" id="A0A1I1QIM1"/>
<organism evidence="1 2">
    <name type="scientific">Algibacter pectinivorans</name>
    <dbReference type="NCBI Taxonomy" id="870482"/>
    <lineage>
        <taxon>Bacteria</taxon>
        <taxon>Pseudomonadati</taxon>
        <taxon>Bacteroidota</taxon>
        <taxon>Flavobacteriia</taxon>
        <taxon>Flavobacteriales</taxon>
        <taxon>Flavobacteriaceae</taxon>
        <taxon>Algibacter</taxon>
    </lineage>
</organism>
<reference evidence="2" key="1">
    <citation type="submission" date="2016-10" db="EMBL/GenBank/DDBJ databases">
        <authorList>
            <person name="Varghese N."/>
            <person name="Submissions S."/>
        </authorList>
    </citation>
    <scope>NUCLEOTIDE SEQUENCE [LARGE SCALE GENOMIC DNA]</scope>
    <source>
        <strain evidence="2">DSM 25730</strain>
    </source>
</reference>